<evidence type="ECO:0000256" key="1">
    <source>
        <dbReference type="SAM" id="MobiDB-lite"/>
    </source>
</evidence>
<feature type="compositionally biased region" description="Basic and acidic residues" evidence="1">
    <location>
        <begin position="1"/>
        <end position="11"/>
    </location>
</feature>
<dbReference type="PaxDb" id="5691-EAN76312"/>
<protein>
    <recommendedName>
        <fullName evidence="4">T. brucei spp.-specific protein</fullName>
    </recommendedName>
</protein>
<reference evidence="2 3" key="1">
    <citation type="journal article" date="2005" name="Science">
        <title>Comparative genomics of trypanosomatid parasitic protozoa.</title>
        <authorList>
            <person name="El-Sayed N.M."/>
            <person name="Myler P.J."/>
            <person name="Blandin G."/>
            <person name="Berriman M."/>
            <person name="Crabtree J."/>
            <person name="Aggarwal G."/>
            <person name="Caler E."/>
            <person name="Renauld H."/>
            <person name="Worthey E.A."/>
            <person name="Hertz-Fowler C."/>
            <person name="Ghedin E."/>
            <person name="Peacock C."/>
            <person name="Bartholomeu D.C."/>
            <person name="Haas B.J."/>
            <person name="Tran A.N."/>
            <person name="Wortman J.R."/>
            <person name="Alsmark U.C."/>
            <person name="Angiuoli S."/>
            <person name="Anupama A."/>
            <person name="Badger J."/>
            <person name="Bringaud F."/>
            <person name="Cadag E."/>
            <person name="Carlton J.M."/>
            <person name="Cerqueira G.C."/>
            <person name="Creasy T."/>
            <person name="Delcher A.L."/>
            <person name="Djikeng A."/>
            <person name="Embley T.M."/>
            <person name="Hauser C."/>
            <person name="Ivens A.C."/>
            <person name="Kummerfeld S.K."/>
            <person name="Pereira-Leal J.B."/>
            <person name="Nilsson D."/>
            <person name="Peterson J."/>
            <person name="Salzberg S.L."/>
            <person name="Shallom J."/>
            <person name="Silva J.C."/>
            <person name="Sundaram J."/>
            <person name="Westenberger S."/>
            <person name="White O."/>
            <person name="Melville S.E."/>
            <person name="Donelson J.E."/>
            <person name="Andersson B."/>
            <person name="Stuart K.D."/>
            <person name="Hall N."/>
        </authorList>
    </citation>
    <scope>NUCLEOTIDE SEQUENCE [LARGE SCALE GENOMIC DNA]</scope>
    <source>
        <strain evidence="2 3">927/4 GUTat10.1</strain>
    </source>
</reference>
<proteinExistence type="predicted"/>
<dbReference type="EMBL" id="CM000207">
    <property type="protein sequence ID" value="EAN76312.1"/>
    <property type="molecule type" value="Genomic_DNA"/>
</dbReference>
<sequence length="190" mass="22459">MKHHNQAEYQRKKGNTYQRTDDDTNRIRQREEIVSLFFFSLPGTCPPFPISYSYRHISLCVRRAVYKAKAHTHTQKKTQPKHNQSYTHSHCSRKFPLPFSFCSRVNIFVQQPLLTRAAFFFCMFRCPYPVFLYQHPQPSTPPDAFHQLHTLTKMKEIIKKKETTADRYNLLQSSQFLFISIDPSSHSDTP</sequence>
<dbReference type="KEGG" id="tbr:Tb09.160.0800"/>
<organism evidence="2 3">
    <name type="scientific">Trypanosoma brucei brucei (strain 927/4 GUTat10.1)</name>
    <dbReference type="NCBI Taxonomy" id="185431"/>
    <lineage>
        <taxon>Eukaryota</taxon>
        <taxon>Discoba</taxon>
        <taxon>Euglenozoa</taxon>
        <taxon>Kinetoplastea</taxon>
        <taxon>Metakinetoplastina</taxon>
        <taxon>Trypanosomatida</taxon>
        <taxon>Trypanosomatidae</taxon>
        <taxon>Trypanosoma</taxon>
    </lineage>
</organism>
<evidence type="ECO:0008006" key="4">
    <source>
        <dbReference type="Google" id="ProtNLM"/>
    </source>
</evidence>
<feature type="region of interest" description="Disordered" evidence="1">
    <location>
        <begin position="1"/>
        <end position="25"/>
    </location>
</feature>
<keyword evidence="3" id="KW-1185">Reference proteome</keyword>
<reference evidence="2 3" key="2">
    <citation type="journal article" date="2005" name="Science">
        <title>The genome of the African trypanosome Trypanosoma brucei.</title>
        <authorList>
            <person name="Berriman M."/>
            <person name="Ghedin E."/>
            <person name="Hertz-Fowler C."/>
            <person name="Blandin G."/>
            <person name="Renauld H."/>
            <person name="Bartholomeu D.C."/>
            <person name="Lennard N.J."/>
            <person name="Caler E."/>
            <person name="Hamlin N.E."/>
            <person name="Haas B."/>
            <person name="Bohme U."/>
            <person name="Hannick L."/>
            <person name="Aslett M.A."/>
            <person name="Shallom J."/>
            <person name="Marcello L."/>
            <person name="Hou L."/>
            <person name="Wickstead B."/>
            <person name="Alsmark U.C."/>
            <person name="Arrowsmith C."/>
            <person name="Atkin R.J."/>
            <person name="Barron A.J."/>
            <person name="Bringaud F."/>
            <person name="Brooks K."/>
            <person name="Carrington M."/>
            <person name="Cherevach I."/>
            <person name="Chillingworth T.J."/>
            <person name="Churcher C."/>
            <person name="Clark L.N."/>
            <person name="Corton C.H."/>
            <person name="Cronin A."/>
            <person name="Davies R.M."/>
            <person name="Doggett J."/>
            <person name="Djikeng A."/>
            <person name="Feldblyum T."/>
            <person name="Field M.C."/>
            <person name="Fraser A."/>
            <person name="Goodhead I."/>
            <person name="Hance Z."/>
            <person name="Harper D."/>
            <person name="Harris B.R."/>
            <person name="Hauser H."/>
            <person name="Hostetler J."/>
            <person name="Ivens A."/>
            <person name="Jagels K."/>
            <person name="Johnson D."/>
            <person name="Johnson J."/>
            <person name="Jones K."/>
            <person name="Kerhornou A.X."/>
            <person name="Koo H."/>
            <person name="Larke N."/>
            <person name="Landfear S."/>
            <person name="Larkin C."/>
            <person name="Leech V."/>
            <person name="Line A."/>
            <person name="Lord A."/>
            <person name="Macleod A."/>
            <person name="Mooney P.J."/>
            <person name="Moule S."/>
            <person name="Martin D.M."/>
            <person name="Morgan G.W."/>
            <person name="Mungall K."/>
            <person name="Norbertczak H."/>
            <person name="Ormond D."/>
            <person name="Pai G."/>
            <person name="Peacock C.S."/>
            <person name="Peterson J."/>
            <person name="Quail M.A."/>
            <person name="Rabbinowitsch E."/>
            <person name="Rajandream M.A."/>
            <person name="Reitter C."/>
            <person name="Salzberg S.L."/>
            <person name="Sanders M."/>
            <person name="Schobel S."/>
            <person name="Sharp S."/>
            <person name="Simmonds M."/>
            <person name="Simpson A.J."/>
            <person name="Tallon L."/>
            <person name="Turner C.M."/>
            <person name="Tait A."/>
            <person name="Tivey A.R."/>
            <person name="Van Aken S."/>
            <person name="Walker D."/>
            <person name="Wanless D."/>
            <person name="Wang S."/>
            <person name="White B."/>
            <person name="White O."/>
            <person name="Whitehead S."/>
            <person name="Woodward J."/>
            <person name="Wortman J."/>
            <person name="Adams M.D."/>
            <person name="Embley T.M."/>
            <person name="Gull K."/>
            <person name="Ullu E."/>
            <person name="Barry J.D."/>
            <person name="Fairlamb A.H."/>
            <person name="Opperdoes F."/>
            <person name="Barrell B.G."/>
            <person name="Donelson J.E."/>
            <person name="Hall N."/>
            <person name="Fraser C.M."/>
            <person name="Melville S.E."/>
            <person name="El-Sayed N.M."/>
        </authorList>
    </citation>
    <scope>NUCLEOTIDE SEQUENCE [LARGE SCALE GENOMIC DNA]</scope>
    <source>
        <strain evidence="2 3">927/4 GUTat10.1</strain>
    </source>
</reference>
<evidence type="ECO:0000313" key="2">
    <source>
        <dbReference type="EMBL" id="EAN76312.1"/>
    </source>
</evidence>
<dbReference type="RefSeq" id="XP_803511.1">
    <property type="nucleotide sequence ID" value="XM_798418.1"/>
</dbReference>
<dbReference type="InParanoid" id="Q38FV8"/>
<gene>
    <name evidence="2" type="ORF">Tb09.160.0800</name>
</gene>
<dbReference type="Proteomes" id="UP000008524">
    <property type="component" value="Chromosome 9"/>
</dbReference>
<name>Q38FV8_TRYB2</name>
<evidence type="ECO:0000313" key="3">
    <source>
        <dbReference type="Proteomes" id="UP000008524"/>
    </source>
</evidence>
<dbReference type="AlphaFoldDB" id="Q38FV8"/>
<accession>Q38FV8</accession>
<dbReference type="GeneID" id="3660249"/>